<dbReference type="PANTHER" id="PTHR40039">
    <property type="entry name" value="PROTEIN DLTD"/>
    <property type="match status" value="1"/>
</dbReference>
<name>A0A242A326_9ENTE</name>
<reference evidence="3 4" key="1">
    <citation type="submission" date="2017-05" db="EMBL/GenBank/DDBJ databases">
        <title>The Genome Sequence of Enterococcus sp. 8G7_MSG3316.</title>
        <authorList>
            <consortium name="The Broad Institute Genomics Platform"/>
            <consortium name="The Broad Institute Genomic Center for Infectious Diseases"/>
            <person name="Earl A."/>
            <person name="Manson A."/>
            <person name="Schwartman J."/>
            <person name="Gilmore M."/>
            <person name="Abouelleil A."/>
            <person name="Cao P."/>
            <person name="Chapman S."/>
            <person name="Cusick C."/>
            <person name="Shea T."/>
            <person name="Young S."/>
            <person name="Neafsey D."/>
            <person name="Nusbaum C."/>
            <person name="Birren B."/>
        </authorList>
    </citation>
    <scope>NUCLEOTIDE SEQUENCE [LARGE SCALE GENOMIC DNA]</scope>
    <source>
        <strain evidence="3 4">8G7_MSG3316</strain>
    </source>
</reference>
<keyword evidence="2" id="KW-1133">Transmembrane helix</keyword>
<evidence type="ECO:0000256" key="2">
    <source>
        <dbReference type="SAM" id="Phobius"/>
    </source>
</evidence>
<keyword evidence="1 2" id="KW-0472">Membrane</keyword>
<dbReference type="RefSeq" id="WP_086273496.1">
    <property type="nucleotide sequence ID" value="NZ_NGKU01000001.1"/>
</dbReference>
<dbReference type="Pfam" id="PF04914">
    <property type="entry name" value="DltD"/>
    <property type="match status" value="1"/>
</dbReference>
<keyword evidence="4" id="KW-1185">Reference proteome</keyword>
<dbReference type="PANTHER" id="PTHR40039:SF1">
    <property type="entry name" value="PROTEIN DLTD"/>
    <property type="match status" value="1"/>
</dbReference>
<comment type="pathway">
    <text evidence="1">Cell wall biogenesis; lipoteichoic acid biosynthesis.</text>
</comment>
<dbReference type="AlphaFoldDB" id="A0A242A326"/>
<accession>A0A242A326</accession>
<dbReference type="GO" id="GO:0005886">
    <property type="term" value="C:plasma membrane"/>
    <property type="evidence" value="ECO:0007669"/>
    <property type="project" value="UniProtKB-UniRule"/>
</dbReference>
<dbReference type="EMBL" id="NGKU01000001">
    <property type="protein sequence ID" value="OTN75436.1"/>
    <property type="molecule type" value="Genomic_DNA"/>
</dbReference>
<proteinExistence type="inferred from homology"/>
<dbReference type="OrthoDB" id="1700484at2"/>
<dbReference type="NCBIfam" id="TIGR04092">
    <property type="entry name" value="LTA_DltD"/>
    <property type="match status" value="1"/>
</dbReference>
<protein>
    <recommendedName>
        <fullName evidence="1">Protein DltD</fullName>
    </recommendedName>
</protein>
<dbReference type="Proteomes" id="UP000195043">
    <property type="component" value="Unassembled WGS sequence"/>
</dbReference>
<keyword evidence="2" id="KW-0812">Transmembrane</keyword>
<gene>
    <name evidence="3" type="ORF">A5886_000506</name>
</gene>
<dbReference type="InterPro" id="IPR023896">
    <property type="entry name" value="LTA_DltD"/>
</dbReference>
<dbReference type="STRING" id="1834191.A5886_000506"/>
<comment type="caution">
    <text evidence="3">The sequence shown here is derived from an EMBL/GenBank/DDBJ whole genome shotgun (WGS) entry which is preliminary data.</text>
</comment>
<comment type="similarity">
    <text evidence="1">Belongs to the DltD family.</text>
</comment>
<evidence type="ECO:0000313" key="4">
    <source>
        <dbReference type="Proteomes" id="UP000195043"/>
    </source>
</evidence>
<dbReference type="PIRSF" id="PIRSF021438">
    <property type="entry name" value="DltD"/>
    <property type="match status" value="1"/>
</dbReference>
<evidence type="ECO:0000256" key="1">
    <source>
        <dbReference type="PIRNR" id="PIRNR021438"/>
    </source>
</evidence>
<sequence>MIKQRLGIIFGPLICALVLLAGLFLGPWKINSHNPATLAHASTAMTDAVFQGDTIKNEAIASGQYVPFFGSSELNRISSFHPSVLAQKYNRGYTPFLLGAAGTQSLTQYSIIRSMAKELTGKKAVFIVSPQWFVPKGIKESYFNHHYSEQQVYDWLIAMTHVSDTDVYYANRLLSFSKVAEDNLTASALKEVRVGHLPTAWQVTQMKLQLLLLTREDDLFSGIGLQHNLQGKIDQAATLLPDKDDRDQLYALANEQGQQETNNNTFGIKNSFYNAHLKNKIGKMAGSQAEWEYRYGPEYSDFQLVLNAFAENKVDVLFIIPPINQKWMDYTGLPQSVLSGFAQKIRHQLESQGFTSIDDLSDQGNVDYFMEDTIHLGWQGWLTADAQIKTFLEAPRQAPSYKINNQFLSKEWQEQDPLE</sequence>
<dbReference type="InterPro" id="IPR006998">
    <property type="entry name" value="DltD"/>
</dbReference>
<evidence type="ECO:0000313" key="3">
    <source>
        <dbReference type="EMBL" id="OTN75436.1"/>
    </source>
</evidence>
<dbReference type="GO" id="GO:0070395">
    <property type="term" value="P:lipoteichoic acid biosynthetic process"/>
    <property type="evidence" value="ECO:0007669"/>
    <property type="project" value="UniProtKB-UniRule"/>
</dbReference>
<organism evidence="3 4">
    <name type="scientific">Candidatus Enterococcus testudinis</name>
    <dbReference type="NCBI Taxonomy" id="1834191"/>
    <lineage>
        <taxon>Bacteria</taxon>
        <taxon>Bacillati</taxon>
        <taxon>Bacillota</taxon>
        <taxon>Bacilli</taxon>
        <taxon>Lactobacillales</taxon>
        <taxon>Enterococcaceae</taxon>
        <taxon>Enterococcus</taxon>
    </lineage>
</organism>
<feature type="transmembrane region" description="Helical" evidence="2">
    <location>
        <begin position="7"/>
        <end position="28"/>
    </location>
</feature>
<dbReference type="UniPathway" id="UPA00556"/>
<keyword evidence="1" id="KW-1003">Cell membrane</keyword>